<keyword evidence="5 8" id="KW-1133">Transmembrane helix</keyword>
<feature type="transmembrane region" description="Helical" evidence="8">
    <location>
        <begin position="136"/>
        <end position="154"/>
    </location>
</feature>
<comment type="similarity">
    <text evidence="7">Belongs to the type 2 lipid phosphate phosphatase family.</text>
</comment>
<dbReference type="PANTHER" id="PTHR14969:SF28">
    <property type="entry name" value="DIHYDROSPHINGOSINE 1-PHOSPHATE PHOSPHATASE LCB3-RELATED"/>
    <property type="match status" value="1"/>
</dbReference>
<evidence type="ECO:0000256" key="1">
    <source>
        <dbReference type="ARBA" id="ARBA00004477"/>
    </source>
</evidence>
<evidence type="ECO:0000256" key="4">
    <source>
        <dbReference type="ARBA" id="ARBA00022824"/>
    </source>
</evidence>
<reference evidence="10" key="1">
    <citation type="submission" date="2020-01" db="EMBL/GenBank/DDBJ databases">
        <title>Development of genomics and gene disruption for Polysphondylium violaceum indicates a role for the polyketide synthase stlB in stalk morphogenesis.</title>
        <authorList>
            <person name="Narita B."/>
            <person name="Kawabe Y."/>
            <person name="Kin K."/>
            <person name="Saito T."/>
            <person name="Gibbs R."/>
            <person name="Kuspa A."/>
            <person name="Muzny D."/>
            <person name="Queller D."/>
            <person name="Richards S."/>
            <person name="Strassman J."/>
            <person name="Sucgang R."/>
            <person name="Worley K."/>
            <person name="Schaap P."/>
        </authorList>
    </citation>
    <scope>NUCLEOTIDE SEQUENCE</scope>
    <source>
        <strain evidence="10">QSvi11</strain>
    </source>
</reference>
<feature type="transmembrane region" description="Helical" evidence="8">
    <location>
        <begin position="229"/>
        <end position="246"/>
    </location>
</feature>
<dbReference type="SUPFAM" id="SSF48317">
    <property type="entry name" value="Acid phosphatase/Vanadium-dependent haloperoxidase"/>
    <property type="match status" value="1"/>
</dbReference>
<accession>A0A8J4Q4X2</accession>
<dbReference type="GO" id="GO:0005789">
    <property type="term" value="C:endoplasmic reticulum membrane"/>
    <property type="evidence" value="ECO:0007669"/>
    <property type="project" value="UniProtKB-SubCell"/>
</dbReference>
<dbReference type="InterPro" id="IPR000326">
    <property type="entry name" value="PAP2/HPO"/>
</dbReference>
<proteinExistence type="inferred from homology"/>
<feature type="transmembrane region" description="Helical" evidence="8">
    <location>
        <begin position="166"/>
        <end position="186"/>
    </location>
</feature>
<evidence type="ECO:0000313" key="11">
    <source>
        <dbReference type="Proteomes" id="UP000695562"/>
    </source>
</evidence>
<organism evidence="10 11">
    <name type="scientific">Polysphondylium violaceum</name>
    <dbReference type="NCBI Taxonomy" id="133409"/>
    <lineage>
        <taxon>Eukaryota</taxon>
        <taxon>Amoebozoa</taxon>
        <taxon>Evosea</taxon>
        <taxon>Eumycetozoa</taxon>
        <taxon>Dictyostelia</taxon>
        <taxon>Dictyosteliales</taxon>
        <taxon>Dictyosteliaceae</taxon>
        <taxon>Polysphondylium</taxon>
    </lineage>
</organism>
<evidence type="ECO:0000256" key="3">
    <source>
        <dbReference type="ARBA" id="ARBA00022801"/>
    </source>
</evidence>
<name>A0A8J4Q4X2_9MYCE</name>
<feature type="domain" description="Phosphatidic acid phosphatase type 2/haloperoxidase" evidence="9">
    <location>
        <begin position="90"/>
        <end position="210"/>
    </location>
</feature>
<keyword evidence="2 8" id="KW-0812">Transmembrane</keyword>
<dbReference type="Gene3D" id="1.20.144.10">
    <property type="entry name" value="Phosphatidic acid phosphatase type 2/haloperoxidase"/>
    <property type="match status" value="1"/>
</dbReference>
<protein>
    <recommendedName>
        <fullName evidence="9">Phosphatidic acid phosphatase type 2/haloperoxidase domain-containing protein</fullName>
    </recommendedName>
</protein>
<dbReference type="EMBL" id="AJWJ01000007">
    <property type="protein sequence ID" value="KAF2078324.1"/>
    <property type="molecule type" value="Genomic_DNA"/>
</dbReference>
<feature type="transmembrane region" description="Helical" evidence="8">
    <location>
        <begin position="59"/>
        <end position="76"/>
    </location>
</feature>
<dbReference type="Pfam" id="PF01569">
    <property type="entry name" value="PAP2"/>
    <property type="match status" value="1"/>
</dbReference>
<evidence type="ECO:0000256" key="5">
    <source>
        <dbReference type="ARBA" id="ARBA00022989"/>
    </source>
</evidence>
<evidence type="ECO:0000256" key="2">
    <source>
        <dbReference type="ARBA" id="ARBA00022692"/>
    </source>
</evidence>
<dbReference type="SMART" id="SM00014">
    <property type="entry name" value="acidPPc"/>
    <property type="match status" value="1"/>
</dbReference>
<evidence type="ECO:0000256" key="7">
    <source>
        <dbReference type="ARBA" id="ARBA00038324"/>
    </source>
</evidence>
<feature type="transmembrane region" description="Helical" evidence="8">
    <location>
        <begin position="298"/>
        <end position="316"/>
    </location>
</feature>
<dbReference type="PANTHER" id="PTHR14969">
    <property type="entry name" value="SPHINGOSINE-1-PHOSPHATE PHOSPHOHYDROLASE"/>
    <property type="match status" value="1"/>
</dbReference>
<keyword evidence="6 8" id="KW-0472">Membrane</keyword>
<evidence type="ECO:0000256" key="6">
    <source>
        <dbReference type="ARBA" id="ARBA00023136"/>
    </source>
</evidence>
<dbReference type="Proteomes" id="UP000695562">
    <property type="component" value="Unassembled WGS sequence"/>
</dbReference>
<feature type="transmembrane region" description="Helical" evidence="8">
    <location>
        <begin position="354"/>
        <end position="375"/>
    </location>
</feature>
<gene>
    <name evidence="10" type="ORF">CYY_000416</name>
</gene>
<dbReference type="OrthoDB" id="301434at2759"/>
<keyword evidence="3" id="KW-0378">Hydrolase</keyword>
<evidence type="ECO:0000256" key="8">
    <source>
        <dbReference type="SAM" id="Phobius"/>
    </source>
</evidence>
<dbReference type="GO" id="GO:0042392">
    <property type="term" value="F:sphingosine-1-phosphate phosphatase activity"/>
    <property type="evidence" value="ECO:0007669"/>
    <property type="project" value="TreeGrafter"/>
</dbReference>
<keyword evidence="4" id="KW-0256">Endoplasmic reticulum</keyword>
<comment type="caution">
    <text evidence="10">The sequence shown here is derived from an EMBL/GenBank/DDBJ whole genome shotgun (WGS) entry which is preliminary data.</text>
</comment>
<evidence type="ECO:0000313" key="10">
    <source>
        <dbReference type="EMBL" id="KAF2078324.1"/>
    </source>
</evidence>
<feature type="transmembrane region" description="Helical" evidence="8">
    <location>
        <begin position="88"/>
        <end position="106"/>
    </location>
</feature>
<keyword evidence="11" id="KW-1185">Reference proteome</keyword>
<comment type="subcellular location">
    <subcellularLocation>
        <location evidence="1">Endoplasmic reticulum membrane</location>
        <topology evidence="1">Multi-pass membrane protein</topology>
    </subcellularLocation>
</comment>
<dbReference type="AlphaFoldDB" id="A0A8J4Q4X2"/>
<dbReference type="InterPro" id="IPR036938">
    <property type="entry name" value="PAP2/HPO_sf"/>
</dbReference>
<evidence type="ECO:0000259" key="9">
    <source>
        <dbReference type="SMART" id="SM00014"/>
    </source>
</evidence>
<feature type="transmembrane region" description="Helical" evidence="8">
    <location>
        <begin position="198"/>
        <end position="217"/>
    </location>
</feature>
<sequence length="387" mass="43679">MDCIPPSVNSVKNKRRKDDNLKKITFSTTPIRNFLLEEYEREVPIIHKIQSYRNKYLDLFFKFASILGEEVFYILSLPLSSWLISKNLAMELTVVLALSIGLGNMLKNTFTLPRPPPATVWTNTPPQQDHGLPSTHTASALSISFYFFIYCYFIEPSISKSWPISATTAFFIVTFWSISVMISRLYNGHHTPMDVTAGAILAILVLLTYTYQLRYIVYNIISDPTPISIVLYILYCSFVLIVHPQPRTPTPAYPETGLVTGTSLGPVFAGWLTQSVPIPIQTTISSDNWILNAIRSNVYAFGITRGVIGVVLVLIVKSLSKKLYYTMYESVVTNNQNPAKKPIITPTVEAFGKLFTYGMVSFTIVFGLPHVFYYLQLQNSADIQPFF</sequence>